<dbReference type="SUPFAM" id="SSF47090">
    <property type="entry name" value="PGBD-like"/>
    <property type="match status" value="1"/>
</dbReference>
<sequence>MFKAIVAISAGLILAGCQPGTVPGLVARADATAPYTPAAAPPGAAPGSCWGSDSSPAVVETVTQQVLLQPAQVSADGTVLAPAYYKTETQQRIVKERQELLFETPCLNVLTPEFIASLQRALNARGQYAGSDHGRLDTDTRRAIRAFQAPQGLDSSILSIAAARRLGLIAYPRSE</sequence>
<evidence type="ECO:0000259" key="1">
    <source>
        <dbReference type="Pfam" id="PF01471"/>
    </source>
</evidence>
<accession>A0A037ZF05</accession>
<dbReference type="EMBL" id="JFKE01000010">
    <property type="protein sequence ID" value="KAJ54193.1"/>
    <property type="molecule type" value="Genomic_DNA"/>
</dbReference>
<dbReference type="InterPro" id="IPR036366">
    <property type="entry name" value="PGBDSf"/>
</dbReference>
<comment type="caution">
    <text evidence="2">The sequence shown here is derived from an EMBL/GenBank/DDBJ whole genome shotgun (WGS) entry which is preliminary data.</text>
</comment>
<dbReference type="Proteomes" id="UP000026249">
    <property type="component" value="Unassembled WGS sequence"/>
</dbReference>
<reference evidence="2 3" key="1">
    <citation type="submission" date="2014-03" db="EMBL/GenBank/DDBJ databases">
        <title>Draft Genome Sequence of Actibacterium mucosum KCTC 23349, a Marine Alphaproteobacterium with Complex Ionic Requirements Isolated from Mediterranean Seawater at Malvarrosa Beach, Valencia, Spain.</title>
        <authorList>
            <person name="Arahal D.R."/>
            <person name="Shao Z."/>
            <person name="Lai Q."/>
            <person name="Pujalte M.J."/>
        </authorList>
    </citation>
    <scope>NUCLEOTIDE SEQUENCE [LARGE SCALE GENOMIC DNA]</scope>
    <source>
        <strain evidence="2 3">KCTC 23349</strain>
    </source>
</reference>
<dbReference type="PROSITE" id="PS51257">
    <property type="entry name" value="PROKAR_LIPOPROTEIN"/>
    <property type="match status" value="1"/>
</dbReference>
<gene>
    <name evidence="2" type="ORF">ACMU_03665</name>
</gene>
<dbReference type="AlphaFoldDB" id="A0A037ZF05"/>
<keyword evidence="3" id="KW-1185">Reference proteome</keyword>
<dbReference type="STRING" id="1454373.ACMU_03665"/>
<organism evidence="2 3">
    <name type="scientific">Actibacterium mucosum KCTC 23349</name>
    <dbReference type="NCBI Taxonomy" id="1454373"/>
    <lineage>
        <taxon>Bacteria</taxon>
        <taxon>Pseudomonadati</taxon>
        <taxon>Pseudomonadota</taxon>
        <taxon>Alphaproteobacteria</taxon>
        <taxon>Rhodobacterales</taxon>
        <taxon>Roseobacteraceae</taxon>
        <taxon>Actibacterium</taxon>
    </lineage>
</organism>
<dbReference type="Gene3D" id="1.10.101.10">
    <property type="entry name" value="PGBD-like superfamily/PGBD"/>
    <property type="match status" value="1"/>
</dbReference>
<name>A0A037ZF05_9RHOB</name>
<proteinExistence type="predicted"/>
<evidence type="ECO:0000313" key="3">
    <source>
        <dbReference type="Proteomes" id="UP000026249"/>
    </source>
</evidence>
<dbReference type="Pfam" id="PF01471">
    <property type="entry name" value="PG_binding_1"/>
    <property type="match status" value="1"/>
</dbReference>
<protein>
    <recommendedName>
        <fullName evidence="1">Peptidoglycan binding-like domain-containing protein</fullName>
    </recommendedName>
</protein>
<dbReference type="InterPro" id="IPR002477">
    <property type="entry name" value="Peptidoglycan-bd-like"/>
</dbReference>
<feature type="domain" description="Peptidoglycan binding-like" evidence="1">
    <location>
        <begin position="114"/>
        <end position="154"/>
    </location>
</feature>
<dbReference type="InterPro" id="IPR036365">
    <property type="entry name" value="PGBD-like_sf"/>
</dbReference>
<dbReference type="OrthoDB" id="7861420at2"/>
<evidence type="ECO:0000313" key="2">
    <source>
        <dbReference type="EMBL" id="KAJ54193.1"/>
    </source>
</evidence>